<dbReference type="Proteomes" id="UP000694844">
    <property type="component" value="Chromosome 3"/>
</dbReference>
<gene>
    <name evidence="3 4 5 6" type="primary">LOC111122647</name>
</gene>
<keyword evidence="1" id="KW-0812">Transmembrane</keyword>
<evidence type="ECO:0000313" key="6">
    <source>
        <dbReference type="RefSeq" id="XP_022320205.1"/>
    </source>
</evidence>
<evidence type="ECO:0000313" key="4">
    <source>
        <dbReference type="RefSeq" id="XP_022320203.1"/>
    </source>
</evidence>
<dbReference type="Gene3D" id="3.90.1720.10">
    <property type="entry name" value="endopeptidase domain like (from Nostoc punctiforme)"/>
    <property type="match status" value="1"/>
</dbReference>
<dbReference type="RefSeq" id="XP_022320204.1">
    <property type="nucleotide sequence ID" value="XM_022464496.1"/>
</dbReference>
<keyword evidence="1" id="KW-1133">Transmembrane helix</keyword>
<evidence type="ECO:0000313" key="2">
    <source>
        <dbReference type="Proteomes" id="UP000694844"/>
    </source>
</evidence>
<evidence type="ECO:0000313" key="5">
    <source>
        <dbReference type="RefSeq" id="XP_022320204.1"/>
    </source>
</evidence>
<evidence type="ECO:0000256" key="1">
    <source>
        <dbReference type="SAM" id="Phobius"/>
    </source>
</evidence>
<accession>A0A8B8CY89</accession>
<dbReference type="RefSeq" id="XP_022320205.1">
    <property type="nucleotide sequence ID" value="XM_022464497.1"/>
</dbReference>
<reference evidence="3 4" key="1">
    <citation type="submission" date="2025-04" db="UniProtKB">
        <authorList>
            <consortium name="RefSeq"/>
        </authorList>
    </citation>
    <scope>IDENTIFICATION</scope>
    <source>
        <tissue evidence="3 4">Whole sample</tissue>
    </source>
</reference>
<dbReference type="AlphaFoldDB" id="A0A8B8CY89"/>
<protein>
    <submittedName>
        <fullName evidence="3 4">Uncharacterized protein LOC111122647</fullName>
    </submittedName>
</protein>
<proteinExistence type="predicted"/>
<dbReference type="KEGG" id="cvn:111122647"/>
<organism evidence="2 5">
    <name type="scientific">Crassostrea virginica</name>
    <name type="common">Eastern oyster</name>
    <dbReference type="NCBI Taxonomy" id="6565"/>
    <lineage>
        <taxon>Eukaryota</taxon>
        <taxon>Metazoa</taxon>
        <taxon>Spiralia</taxon>
        <taxon>Lophotrochozoa</taxon>
        <taxon>Mollusca</taxon>
        <taxon>Bivalvia</taxon>
        <taxon>Autobranchia</taxon>
        <taxon>Pteriomorphia</taxon>
        <taxon>Ostreida</taxon>
        <taxon>Ostreoidea</taxon>
        <taxon>Ostreidae</taxon>
        <taxon>Crassostrea</taxon>
    </lineage>
</organism>
<keyword evidence="1" id="KW-0472">Membrane</keyword>
<name>A0A8B8CY89_CRAVI</name>
<keyword evidence="2" id="KW-1185">Reference proteome</keyword>
<feature type="transmembrane region" description="Helical" evidence="1">
    <location>
        <begin position="234"/>
        <end position="254"/>
    </location>
</feature>
<feature type="transmembrane region" description="Helical" evidence="1">
    <location>
        <begin position="274"/>
        <end position="303"/>
    </location>
</feature>
<dbReference type="OrthoDB" id="6085230at2759"/>
<dbReference type="RefSeq" id="XP_022320203.1">
    <property type="nucleotide sequence ID" value="XM_022464495.1"/>
</dbReference>
<sequence length="615" mass="71300">MACASCVQRQPISDIQVLHVGDHIEFGKISAIKTFLHRLNMCPLIVQHLRLGYLNFHQAIVTEIDHKNRKIKFVEFTSREATLSTFLQSLRKAIIKEGEMSFDDNLRDIDMVIVIHHNKGSNPPRSHDVVKNARRLLQEAESGRNLLISNCEHLANVCVTQQRVSLEILNVKYSTKEILRRILTIRPLWFKRLVAMMSRKLTTIVMKLETLLKSLNNKKLFAAYENIKRFIGKWMASALNTAVMFLAVDIYQFYSASKINSLYKYCFLRWVTRIILRLLSTLLSTKSVLLGVIVCCFAGFLSYNVLTDKKYTRLGTLRTIEPGNVITFNLHIPFSFHDAIVVSLARQFSAGNMKPLTRPFRSLSEQEAFDLFQTLIEELLRNESLPSVEYLEVSVQDNSGNTAREFRRSNLYRKMNGFLEAPPVLRLKRNGRGQWSRVSLEGESYRNADKPRIQFAVDDEHIQLYHNLNRIYQVEVIHYDYERGFRFPKSIFWSDRVVKSEVLSMDIDNKFTVYRKTFANDLEAYKNVPEVIIQKALAKIGERKWTPVKGWSKECVVVNKETFYSRGERIAHFAHSSCLDLLYGEVMNGSAFTMGFIDYVFGILKTQIKSRKRNK</sequence>
<evidence type="ECO:0000313" key="3">
    <source>
        <dbReference type="RefSeq" id="XP_022320202.1"/>
    </source>
</evidence>
<dbReference type="GeneID" id="111122647"/>
<dbReference type="RefSeq" id="XP_022320202.1">
    <property type="nucleotide sequence ID" value="XM_022464494.1"/>
</dbReference>